<dbReference type="KEGG" id="gvi:gll1341"/>
<protein>
    <submittedName>
        <fullName evidence="2">Gll1341 protein</fullName>
    </submittedName>
</protein>
<dbReference type="EnsemblBacteria" id="BAC89282">
    <property type="protein sequence ID" value="BAC89282"/>
    <property type="gene ID" value="BAC89282"/>
</dbReference>
<evidence type="ECO:0000313" key="3">
    <source>
        <dbReference type="Proteomes" id="UP000000557"/>
    </source>
</evidence>
<dbReference type="InParanoid" id="Q7NKY5"/>
<accession>Q7NKY5</accession>
<keyword evidence="3" id="KW-1185">Reference proteome</keyword>
<feature type="region of interest" description="Disordered" evidence="1">
    <location>
        <begin position="108"/>
        <end position="127"/>
    </location>
</feature>
<dbReference type="PATRIC" id="fig|251221.4.peg.1367"/>
<name>Q7NKY5_GLOVI</name>
<reference evidence="2 3" key="1">
    <citation type="journal article" date="2003" name="DNA Res.">
        <title>Complete genome structure of Gloeobacter violaceus PCC 7421, a cyanobacterium that lacks thylakoids.</title>
        <authorList>
            <person name="Nakamura Y."/>
            <person name="Kaneko T."/>
            <person name="Sato S."/>
            <person name="Mimuro M."/>
            <person name="Miyashita H."/>
            <person name="Tsuchiya T."/>
            <person name="Sasamoto S."/>
            <person name="Watanabe A."/>
            <person name="Kawashima K."/>
            <person name="Kishida Y."/>
            <person name="Kiyokawa C."/>
            <person name="Kohara M."/>
            <person name="Matsumoto M."/>
            <person name="Matsuno A."/>
            <person name="Nakazaki N."/>
            <person name="Shimpo S."/>
            <person name="Takeuchi C."/>
            <person name="Yamada M."/>
            <person name="Tabata S."/>
        </authorList>
    </citation>
    <scope>NUCLEOTIDE SEQUENCE [LARGE SCALE GENOMIC DNA]</scope>
    <source>
        <strain evidence="3">ATCC 29082 / PCC 7421</strain>
    </source>
</reference>
<dbReference type="AlphaFoldDB" id="Q7NKY5"/>
<gene>
    <name evidence="2" type="ordered locus">gll1341</name>
</gene>
<sequence length="143" mass="14827">MRIISSKLHTSLIALLDSEGVSNECSLQSANANSLSAQEMTAMIRPTSVLAALALVALAVPAVAVEKGIPAQGEVKTIEQDLRQAQANRVPGSVVFAAGLECIDNPKFHPANDGNGPRASESYSDSTPYAATPAILASEACHK</sequence>
<organism evidence="2 3">
    <name type="scientific">Gloeobacter violaceus (strain ATCC 29082 / PCC 7421)</name>
    <dbReference type="NCBI Taxonomy" id="251221"/>
    <lineage>
        <taxon>Bacteria</taxon>
        <taxon>Bacillati</taxon>
        <taxon>Cyanobacteriota</taxon>
        <taxon>Cyanophyceae</taxon>
        <taxon>Gloeobacterales</taxon>
        <taxon>Gloeobacteraceae</taxon>
        <taxon>Gloeobacter</taxon>
    </lineage>
</organism>
<evidence type="ECO:0000256" key="1">
    <source>
        <dbReference type="SAM" id="MobiDB-lite"/>
    </source>
</evidence>
<dbReference type="HOGENOM" id="CLU_1803439_0_0_3"/>
<proteinExistence type="predicted"/>
<dbReference type="EMBL" id="BA000045">
    <property type="protein sequence ID" value="BAC89282.1"/>
    <property type="molecule type" value="Genomic_DNA"/>
</dbReference>
<dbReference type="Proteomes" id="UP000000557">
    <property type="component" value="Chromosome"/>
</dbReference>
<evidence type="ECO:0000313" key="2">
    <source>
        <dbReference type="EMBL" id="BAC89282.1"/>
    </source>
</evidence>
<reference evidence="2 3" key="2">
    <citation type="journal article" date="2003" name="DNA Res.">
        <title>Complete genome structure of Gloeobacter violaceus PCC 7421, a cyanobacterium that lacks thylakoids (supplement).</title>
        <authorList>
            <person name="Nakamura Y."/>
            <person name="Kaneko T."/>
            <person name="Sato S."/>
            <person name="Mimuro M."/>
            <person name="Miyashita H."/>
            <person name="Tsuchiya T."/>
            <person name="Sasamoto S."/>
            <person name="Watanabe A."/>
            <person name="Kawashima K."/>
            <person name="Kishida Y."/>
            <person name="Kiyokawa C."/>
            <person name="Kohara M."/>
            <person name="Matsumoto M."/>
            <person name="Matsuno A."/>
            <person name="Nakazaki N."/>
            <person name="Shimpo S."/>
            <person name="Takeuchi C."/>
            <person name="Yamada M."/>
            <person name="Tabata S."/>
        </authorList>
    </citation>
    <scope>NUCLEOTIDE SEQUENCE [LARGE SCALE GENOMIC DNA]</scope>
    <source>
        <strain evidence="3">ATCC 29082 / PCC 7421</strain>
    </source>
</reference>